<feature type="region of interest" description="Disordered" evidence="5">
    <location>
        <begin position="617"/>
        <end position="645"/>
    </location>
</feature>
<feature type="repeat" description="ANK" evidence="3">
    <location>
        <begin position="402"/>
        <end position="434"/>
    </location>
</feature>
<dbReference type="PROSITE" id="PS51299">
    <property type="entry name" value="HTH_APSES"/>
    <property type="match status" value="1"/>
</dbReference>
<evidence type="ECO:0000313" key="7">
    <source>
        <dbReference type="EMBL" id="EFJ02013.1"/>
    </source>
</evidence>
<feature type="compositionally biased region" description="Low complexity" evidence="5">
    <location>
        <begin position="173"/>
        <end position="202"/>
    </location>
</feature>
<dbReference type="InterPro" id="IPR051642">
    <property type="entry name" value="SWI6-like"/>
</dbReference>
<dbReference type="RefSeq" id="XP_003036915.1">
    <property type="nucleotide sequence ID" value="XM_003036869.1"/>
</dbReference>
<dbReference type="InterPro" id="IPR003163">
    <property type="entry name" value="Tscrpt_reg_HTH_APSES-type"/>
</dbReference>
<dbReference type="FunFam" id="1.25.40.20:FF:000238">
    <property type="entry name" value="Unplaced genomic scaffold supercont1.20, whole genome shotgun sequence"/>
    <property type="match status" value="1"/>
</dbReference>
<dbReference type="GO" id="GO:0033309">
    <property type="term" value="C:SBF transcription complex"/>
    <property type="evidence" value="ECO:0007669"/>
    <property type="project" value="TreeGrafter"/>
</dbReference>
<accession>D8PLE4</accession>
<dbReference type="SMART" id="SM00248">
    <property type="entry name" value="ANK"/>
    <property type="match status" value="2"/>
</dbReference>
<dbReference type="GO" id="GO:0030907">
    <property type="term" value="C:MBF transcription complex"/>
    <property type="evidence" value="ECO:0007669"/>
    <property type="project" value="TreeGrafter"/>
</dbReference>
<dbReference type="InParanoid" id="D8PLE4"/>
<evidence type="ECO:0000259" key="6">
    <source>
        <dbReference type="PROSITE" id="PS51299"/>
    </source>
</evidence>
<dbReference type="Pfam" id="PF12796">
    <property type="entry name" value="Ank_2"/>
    <property type="match status" value="1"/>
</dbReference>
<dbReference type="FunFam" id="3.10.260.10:FF:000001">
    <property type="entry name" value="APSES transcription factor (MbpA)"/>
    <property type="match status" value="1"/>
</dbReference>
<feature type="compositionally biased region" description="Low complexity" evidence="5">
    <location>
        <begin position="151"/>
        <end position="161"/>
    </location>
</feature>
<dbReference type="OrthoDB" id="6718656at2759"/>
<dbReference type="Gene3D" id="1.25.40.20">
    <property type="entry name" value="Ankyrin repeat-containing domain"/>
    <property type="match status" value="1"/>
</dbReference>
<reference evidence="7 8" key="1">
    <citation type="journal article" date="2010" name="Nat. Biotechnol.">
        <title>Genome sequence of the model mushroom Schizophyllum commune.</title>
        <authorList>
            <person name="Ohm R.A."/>
            <person name="de Jong J.F."/>
            <person name="Lugones L.G."/>
            <person name="Aerts A."/>
            <person name="Kothe E."/>
            <person name="Stajich J.E."/>
            <person name="de Vries R.P."/>
            <person name="Record E."/>
            <person name="Levasseur A."/>
            <person name="Baker S.E."/>
            <person name="Bartholomew K.A."/>
            <person name="Coutinho P.M."/>
            <person name="Erdmann S."/>
            <person name="Fowler T.J."/>
            <person name="Gathman A.C."/>
            <person name="Lombard V."/>
            <person name="Henrissat B."/>
            <person name="Knabe N."/>
            <person name="Kuees U."/>
            <person name="Lilly W.W."/>
            <person name="Lindquist E."/>
            <person name="Lucas S."/>
            <person name="Magnuson J.K."/>
            <person name="Piumi F."/>
            <person name="Raudaskoski M."/>
            <person name="Salamov A."/>
            <person name="Schmutz J."/>
            <person name="Schwarze F.W.M.R."/>
            <person name="vanKuyk P.A."/>
            <person name="Horton J.S."/>
            <person name="Grigoriev I.V."/>
            <person name="Woesten H.A.B."/>
        </authorList>
    </citation>
    <scope>NUCLEOTIDE SEQUENCE [LARGE SCALE GENOMIC DNA]</scope>
    <source>
        <strain evidence="8">H4-8 / FGSC 9210</strain>
    </source>
</reference>
<dbReference type="OMA" id="IHHAAIM"/>
<evidence type="ECO:0000256" key="4">
    <source>
        <dbReference type="SAM" id="Coils"/>
    </source>
</evidence>
<feature type="region of interest" description="Disordered" evidence="5">
    <location>
        <begin position="127"/>
        <end position="225"/>
    </location>
</feature>
<dbReference type="Gene3D" id="3.10.260.10">
    <property type="entry name" value="Transcription regulator HTH, APSES-type DNA-binding domain"/>
    <property type="match status" value="1"/>
</dbReference>
<dbReference type="FunCoup" id="D8PLE4">
    <property type="interactions" value="17"/>
</dbReference>
<dbReference type="PANTHER" id="PTHR43828:SF15">
    <property type="entry name" value="TRANSCRIPTION FACTOR MBP1"/>
    <property type="match status" value="1"/>
</dbReference>
<dbReference type="Pfam" id="PF00023">
    <property type="entry name" value="Ank"/>
    <property type="match status" value="1"/>
</dbReference>
<keyword evidence="8" id="KW-1185">Reference proteome</keyword>
<dbReference type="HOGENOM" id="CLU_286065_0_0_1"/>
<dbReference type="Proteomes" id="UP000007431">
    <property type="component" value="Unassembled WGS sequence"/>
</dbReference>
<dbReference type="SMART" id="SM01252">
    <property type="entry name" value="KilA-N"/>
    <property type="match status" value="1"/>
</dbReference>
<dbReference type="InterPro" id="IPR036770">
    <property type="entry name" value="Ankyrin_rpt-contain_sf"/>
</dbReference>
<dbReference type="SUPFAM" id="SSF48403">
    <property type="entry name" value="Ankyrin repeat"/>
    <property type="match status" value="1"/>
</dbReference>
<dbReference type="EMBL" id="GL377302">
    <property type="protein sequence ID" value="EFJ02013.1"/>
    <property type="molecule type" value="Genomic_DNA"/>
</dbReference>
<dbReference type="PANTHER" id="PTHR43828">
    <property type="entry name" value="ASPARAGINASE"/>
    <property type="match status" value="1"/>
</dbReference>
<dbReference type="SUPFAM" id="SSF54616">
    <property type="entry name" value="DNA-binding domain of Mlu1-box binding protein MBP1"/>
    <property type="match status" value="1"/>
</dbReference>
<dbReference type="KEGG" id="scm:SCHCO_02497815"/>
<protein>
    <recommendedName>
        <fullName evidence="6">HTH APSES-type domain-containing protein</fullName>
    </recommendedName>
</protein>
<feature type="repeat" description="ANK" evidence="3">
    <location>
        <begin position="283"/>
        <end position="315"/>
    </location>
</feature>
<dbReference type="InterPro" id="IPR036887">
    <property type="entry name" value="HTH_APSES_sf"/>
</dbReference>
<dbReference type="VEuPathDB" id="FungiDB:SCHCODRAFT_02497815"/>
<proteinExistence type="predicted"/>
<dbReference type="AlphaFoldDB" id="D8PLE4"/>
<keyword evidence="4" id="KW-0175">Coiled coil</keyword>
<keyword evidence="1" id="KW-0677">Repeat</keyword>
<dbReference type="PROSITE" id="PS50088">
    <property type="entry name" value="ANK_REPEAT"/>
    <property type="match status" value="2"/>
</dbReference>
<feature type="coiled-coil region" evidence="4">
    <location>
        <begin position="517"/>
        <end position="582"/>
    </location>
</feature>
<dbReference type="STRING" id="578458.D8PLE4"/>
<dbReference type="eggNOG" id="KOG4177">
    <property type="taxonomic scope" value="Eukaryota"/>
</dbReference>
<feature type="domain" description="HTH APSES-type" evidence="6">
    <location>
        <begin position="26"/>
        <end position="132"/>
    </location>
</feature>
<name>D8PLE4_SCHCM</name>
<dbReference type="InterPro" id="IPR018004">
    <property type="entry name" value="KilA/APSES_HTH"/>
</dbReference>
<dbReference type="InterPro" id="IPR002110">
    <property type="entry name" value="Ankyrin_rpt"/>
</dbReference>
<organism evidence="8">
    <name type="scientific">Schizophyllum commune (strain H4-8 / FGSC 9210)</name>
    <name type="common">Split gill fungus</name>
    <dbReference type="NCBI Taxonomy" id="578458"/>
    <lineage>
        <taxon>Eukaryota</taxon>
        <taxon>Fungi</taxon>
        <taxon>Dikarya</taxon>
        <taxon>Basidiomycota</taxon>
        <taxon>Agaricomycotina</taxon>
        <taxon>Agaricomycetes</taxon>
        <taxon>Agaricomycetidae</taxon>
        <taxon>Agaricales</taxon>
        <taxon>Schizophyllaceae</taxon>
        <taxon>Schizophyllum</taxon>
    </lineage>
</organism>
<dbReference type="GO" id="GO:0001228">
    <property type="term" value="F:DNA-binding transcription activator activity, RNA polymerase II-specific"/>
    <property type="evidence" value="ECO:0007669"/>
    <property type="project" value="UniProtKB-ARBA"/>
</dbReference>
<evidence type="ECO:0000313" key="8">
    <source>
        <dbReference type="Proteomes" id="UP000007431"/>
    </source>
</evidence>
<dbReference type="PROSITE" id="PS50297">
    <property type="entry name" value="ANK_REP_REGION"/>
    <property type="match status" value="2"/>
</dbReference>
<keyword evidence="2 3" id="KW-0040">ANK repeat</keyword>
<sequence length="1143" mass="129115">MPETQIFKVRAPLPTPLLVKLTLRPIAQATYSGVPVYEMMCKGVAVMRRRSDSWLNATQILKVAGFDKPQRTRVLEREVQKGEHEKVQGGYGKYQGTWIPIERGLSLARQYNCEHLLRPIIEFQPAAKSPPPAPKHILANNNNRVARRESSTASVVTARTTRAVEETVESEVETMSASASDDEGSMTPSPSEASSSSRTPSPIQSPPVSYHSDYSQSAGDGRRVVRRARDRYDTDEAMPNDGPQSRSYCDQILEYFISDTNQIPQVLINPPPDFDPNMVIDDDGHTALHWACAMGRIRIAKLLLSAGADLFKVNKAGQTALMRSVMFANNYDVRKFPELYEMLHRSTLNIDNYNRTVFHHIVDVAMSKGKSHAARYYMETVLNRLADYPKELADVLNFQDEDGETALTMAARCRSKRLVKLLIDHGADPKIMNHEGKSTEDFILEDERFRLSPEPGARQAASRGAPNHYSAPTPGPSRNPLAAWALDTKPPLHYSAAAQRASTRCVNDMASMLDSLATSFDQELRDKERDMTQAQELLRRIQSEILAGQRTVGQLRTQADQLPQLEQELKQLQSMLNEKMGKRFRLGFEKWVHDEEMREQRIRDAAGGLLMLTPATETFGVDGDPSQSLSMPPPPDPSGKGKRKAAALKEDISDLEQLYADIPEDPEALARACDALREEVAGFRKRRRTMFDELVKVQTEAGNEGRVNEYRRLIAAGAGLAQSEVDNAIPALLEKAGSELGLPGPPNYVQICLSQTTRLIPLRRLAFSSRRAMPRVRAFTTKDVLYNAVEATAPWTTNFRHMLPTPRSWLKRPPQTGDGSKFKMAPLRDRIKWWNIVPGDQVKVVGDRYGALREVAKINKLSNRVWLKELPNNPRSGKISYHYSRCRLFMGEFEFPPKEEGGEPRPLQVFAQRVGTTQPKWDPFHHRWSWQRFAVKLMPTVPHLRGQRIEVPWPKTIPQKPNPPGAHDTPADVVSKVTYEFPAFSSRLEDPLPTPPSEMEYLLHVFNPHLGTAPFGDSPPVERYLAKELCNPHGRAQKLKRFRSFQLYKQRLLEEYIRAELTDRQGRSKGKCVEDARFKFKENLAKDMLAAKRVRTKNSERVRKMMRKKLSKAKKEIKQRKKLTALALEAGPNQVIPEAAATA</sequence>
<dbReference type="GeneID" id="9589457"/>
<feature type="region of interest" description="Disordered" evidence="5">
    <location>
        <begin position="453"/>
        <end position="478"/>
    </location>
</feature>
<dbReference type="PRINTS" id="PR01415">
    <property type="entry name" value="ANKYRIN"/>
</dbReference>
<dbReference type="Pfam" id="PF04383">
    <property type="entry name" value="KilA-N"/>
    <property type="match status" value="1"/>
</dbReference>
<evidence type="ECO:0000256" key="3">
    <source>
        <dbReference type="PROSITE-ProRule" id="PRU00023"/>
    </source>
</evidence>
<gene>
    <name evidence="7" type="ORF">SCHCODRAFT_255230</name>
</gene>
<dbReference type="GO" id="GO:0003677">
    <property type="term" value="F:DNA binding"/>
    <property type="evidence" value="ECO:0007669"/>
    <property type="project" value="InterPro"/>
</dbReference>
<evidence type="ECO:0000256" key="5">
    <source>
        <dbReference type="SAM" id="MobiDB-lite"/>
    </source>
</evidence>
<evidence type="ECO:0000256" key="2">
    <source>
        <dbReference type="ARBA" id="ARBA00023043"/>
    </source>
</evidence>
<evidence type="ECO:0000256" key="1">
    <source>
        <dbReference type="ARBA" id="ARBA00022737"/>
    </source>
</evidence>